<dbReference type="AlphaFoldDB" id="A0A165VDU5"/>
<keyword evidence="2" id="KW-1185">Reference proteome</keyword>
<name>A0A165VDU5_9AGAM</name>
<sequence length="121" mass="13534">MSGHCIFSSLCSLRHTRSSLHTPVLSYRIVSLNRSSLLSDLDWIRLKAGDNSYWSVDNQGPWLSVQTTVKTDPQGIHIHKRLCIPCLSESDRVSAGLLTCHQSCACRPNSWLFAADMYNGI</sequence>
<organism evidence="1 2">
    <name type="scientific">Neolentinus lepideus HHB14362 ss-1</name>
    <dbReference type="NCBI Taxonomy" id="1314782"/>
    <lineage>
        <taxon>Eukaryota</taxon>
        <taxon>Fungi</taxon>
        <taxon>Dikarya</taxon>
        <taxon>Basidiomycota</taxon>
        <taxon>Agaricomycotina</taxon>
        <taxon>Agaricomycetes</taxon>
        <taxon>Gloeophyllales</taxon>
        <taxon>Gloeophyllaceae</taxon>
        <taxon>Neolentinus</taxon>
    </lineage>
</organism>
<accession>A0A165VDU5</accession>
<protein>
    <submittedName>
        <fullName evidence="1">Uncharacterized protein</fullName>
    </submittedName>
</protein>
<evidence type="ECO:0000313" key="1">
    <source>
        <dbReference type="EMBL" id="KZT29532.1"/>
    </source>
</evidence>
<reference evidence="1 2" key="1">
    <citation type="journal article" date="2016" name="Mol. Biol. Evol.">
        <title>Comparative Genomics of Early-Diverging Mushroom-Forming Fungi Provides Insights into the Origins of Lignocellulose Decay Capabilities.</title>
        <authorList>
            <person name="Nagy L.G."/>
            <person name="Riley R."/>
            <person name="Tritt A."/>
            <person name="Adam C."/>
            <person name="Daum C."/>
            <person name="Floudas D."/>
            <person name="Sun H."/>
            <person name="Yadav J.S."/>
            <person name="Pangilinan J."/>
            <person name="Larsson K.H."/>
            <person name="Matsuura K."/>
            <person name="Barry K."/>
            <person name="Labutti K."/>
            <person name="Kuo R."/>
            <person name="Ohm R.A."/>
            <person name="Bhattacharya S.S."/>
            <person name="Shirouzu T."/>
            <person name="Yoshinaga Y."/>
            <person name="Martin F.M."/>
            <person name="Grigoriev I.V."/>
            <person name="Hibbett D.S."/>
        </authorList>
    </citation>
    <scope>NUCLEOTIDE SEQUENCE [LARGE SCALE GENOMIC DNA]</scope>
    <source>
        <strain evidence="1 2">HHB14362 ss-1</strain>
    </source>
</reference>
<dbReference type="EMBL" id="KV425554">
    <property type="protein sequence ID" value="KZT29532.1"/>
    <property type="molecule type" value="Genomic_DNA"/>
</dbReference>
<dbReference type="InParanoid" id="A0A165VDU5"/>
<dbReference type="Proteomes" id="UP000076761">
    <property type="component" value="Unassembled WGS sequence"/>
</dbReference>
<evidence type="ECO:0000313" key="2">
    <source>
        <dbReference type="Proteomes" id="UP000076761"/>
    </source>
</evidence>
<gene>
    <name evidence="1" type="ORF">NEOLEDRAFT_1128303</name>
</gene>
<proteinExistence type="predicted"/>